<dbReference type="InterPro" id="IPR029063">
    <property type="entry name" value="SAM-dependent_MTases_sf"/>
</dbReference>
<gene>
    <name evidence="6" type="primary">rsmH</name>
    <name evidence="7" type="ORF">A3J05_03730</name>
</gene>
<dbReference type="InterPro" id="IPR023397">
    <property type="entry name" value="SAM-dep_MeTrfase_MraW_recog"/>
</dbReference>
<feature type="binding site" evidence="6">
    <location>
        <position position="49"/>
    </location>
    <ligand>
        <name>S-adenosyl-L-methionine</name>
        <dbReference type="ChEBI" id="CHEBI:59789"/>
    </ligand>
</feature>
<evidence type="ECO:0000313" key="7">
    <source>
        <dbReference type="EMBL" id="OGE99424.1"/>
    </source>
</evidence>
<proteinExistence type="inferred from homology"/>
<dbReference type="Pfam" id="PF01795">
    <property type="entry name" value="Methyltransf_5"/>
    <property type="match status" value="1"/>
</dbReference>
<feature type="binding site" evidence="6">
    <location>
        <position position="100"/>
    </location>
    <ligand>
        <name>S-adenosyl-L-methionine</name>
        <dbReference type="ChEBI" id="CHEBI:59789"/>
    </ligand>
</feature>
<dbReference type="Gene3D" id="3.40.50.150">
    <property type="entry name" value="Vaccinia Virus protein VP39"/>
    <property type="match status" value="1"/>
</dbReference>
<evidence type="ECO:0000313" key="8">
    <source>
        <dbReference type="Proteomes" id="UP000177235"/>
    </source>
</evidence>
<dbReference type="GO" id="GO:0071424">
    <property type="term" value="F:rRNA (cytosine-N4-)-methyltransferase activity"/>
    <property type="evidence" value="ECO:0007669"/>
    <property type="project" value="UniProtKB-UniRule"/>
</dbReference>
<comment type="subcellular location">
    <subcellularLocation>
        <location evidence="6">Cytoplasm</location>
    </subcellularLocation>
</comment>
<dbReference type="GO" id="GO:0070475">
    <property type="term" value="P:rRNA base methylation"/>
    <property type="evidence" value="ECO:0007669"/>
    <property type="project" value="UniProtKB-UniRule"/>
</dbReference>
<dbReference type="AlphaFoldDB" id="A0A1F5QB54"/>
<comment type="caution">
    <text evidence="7">The sequence shown here is derived from an EMBL/GenBank/DDBJ whole genome shotgun (WGS) entry which is preliminary data.</text>
</comment>
<dbReference type="CDD" id="cd02440">
    <property type="entry name" value="AdoMet_MTases"/>
    <property type="match status" value="1"/>
</dbReference>
<dbReference type="GO" id="GO:0005737">
    <property type="term" value="C:cytoplasm"/>
    <property type="evidence" value="ECO:0007669"/>
    <property type="project" value="UniProtKB-SubCell"/>
</dbReference>
<keyword evidence="6" id="KW-0963">Cytoplasm</keyword>
<dbReference type="PANTHER" id="PTHR11265:SF0">
    <property type="entry name" value="12S RRNA N4-METHYLCYTIDINE METHYLTRANSFERASE"/>
    <property type="match status" value="1"/>
</dbReference>
<reference evidence="7 8" key="1">
    <citation type="journal article" date="2016" name="Nat. Commun.">
        <title>Thousands of microbial genomes shed light on interconnected biogeochemical processes in an aquifer system.</title>
        <authorList>
            <person name="Anantharaman K."/>
            <person name="Brown C.T."/>
            <person name="Hug L.A."/>
            <person name="Sharon I."/>
            <person name="Castelle C.J."/>
            <person name="Probst A.J."/>
            <person name="Thomas B.C."/>
            <person name="Singh A."/>
            <person name="Wilkins M.J."/>
            <person name="Karaoz U."/>
            <person name="Brodie E.L."/>
            <person name="Williams K.H."/>
            <person name="Hubbard S.S."/>
            <person name="Banfield J.F."/>
        </authorList>
    </citation>
    <scope>NUCLEOTIDE SEQUENCE [LARGE SCALE GENOMIC DNA]</scope>
</reference>
<keyword evidence="2 6" id="KW-0698">rRNA processing</keyword>
<organism evidence="7 8">
    <name type="scientific">Candidatus Doudnabacteria bacterium RIFCSPLOWO2_02_FULL_48_13</name>
    <dbReference type="NCBI Taxonomy" id="1817845"/>
    <lineage>
        <taxon>Bacteria</taxon>
        <taxon>Candidatus Doudnaibacteriota</taxon>
    </lineage>
</organism>
<keyword evidence="5 6" id="KW-0949">S-adenosyl-L-methionine</keyword>
<dbReference type="InterPro" id="IPR002903">
    <property type="entry name" value="RsmH"/>
</dbReference>
<dbReference type="HAMAP" id="MF_01007">
    <property type="entry name" value="16SrRNA_methyltr_H"/>
    <property type="match status" value="1"/>
</dbReference>
<evidence type="ECO:0000256" key="1">
    <source>
        <dbReference type="ARBA" id="ARBA00010396"/>
    </source>
</evidence>
<evidence type="ECO:0000256" key="5">
    <source>
        <dbReference type="ARBA" id="ARBA00022691"/>
    </source>
</evidence>
<name>A0A1F5QB54_9BACT</name>
<feature type="binding site" evidence="6">
    <location>
        <position position="72"/>
    </location>
    <ligand>
        <name>S-adenosyl-L-methionine</name>
        <dbReference type="ChEBI" id="CHEBI:59789"/>
    </ligand>
</feature>
<keyword evidence="3 6" id="KW-0489">Methyltransferase</keyword>
<comment type="similarity">
    <text evidence="1 6">Belongs to the methyltransferase superfamily. RsmH family.</text>
</comment>
<sequence>MRPHIPVLLNEVLNFFDPAQGKRFIDATLGRGGHTAELLAKGAEVLGIDADPAVVAASEIRAPRFKIANGNFGDIRKIAEDHNFTGIDGVLFDLGLGSHQLDDPERGFSFQKDGPLDMRFFKTELTAHRIVNFYPEKDLIRIFQKYGEEMRFARRIARAIMIERKSGSIDRTARLFELIKKTLPAKFRFRAGDSARRIFQGLRIEVNDELGNLERGLQQALSLLKQGGRLVVISFHSLEDRIVKTFFVKEAKDCVCPPSFPVCRCDARASLKILTKKPVLPAEEEIKINTRSHSAKLRAAEKI</sequence>
<accession>A0A1F5QB54</accession>
<dbReference type="EC" id="2.1.1.199" evidence="6"/>
<dbReference type="PIRSF" id="PIRSF004486">
    <property type="entry name" value="MraW"/>
    <property type="match status" value="1"/>
</dbReference>
<evidence type="ECO:0000256" key="6">
    <source>
        <dbReference type="HAMAP-Rule" id="MF_01007"/>
    </source>
</evidence>
<comment type="function">
    <text evidence="6">Specifically methylates the N4 position of cytidine in position 1402 (C1402) of 16S rRNA.</text>
</comment>
<dbReference type="Gene3D" id="1.10.150.170">
    <property type="entry name" value="Putative methyltransferase TM0872, insert domain"/>
    <property type="match status" value="1"/>
</dbReference>
<evidence type="ECO:0000256" key="2">
    <source>
        <dbReference type="ARBA" id="ARBA00022552"/>
    </source>
</evidence>
<comment type="catalytic activity">
    <reaction evidence="6">
        <text>cytidine(1402) in 16S rRNA + S-adenosyl-L-methionine = N(4)-methylcytidine(1402) in 16S rRNA + S-adenosyl-L-homocysteine + H(+)</text>
        <dbReference type="Rhea" id="RHEA:42928"/>
        <dbReference type="Rhea" id="RHEA-COMP:10286"/>
        <dbReference type="Rhea" id="RHEA-COMP:10287"/>
        <dbReference type="ChEBI" id="CHEBI:15378"/>
        <dbReference type="ChEBI" id="CHEBI:57856"/>
        <dbReference type="ChEBI" id="CHEBI:59789"/>
        <dbReference type="ChEBI" id="CHEBI:74506"/>
        <dbReference type="ChEBI" id="CHEBI:82748"/>
        <dbReference type="EC" id="2.1.1.199"/>
    </reaction>
</comment>
<feature type="binding site" evidence="6">
    <location>
        <begin position="32"/>
        <end position="34"/>
    </location>
    <ligand>
        <name>S-adenosyl-L-methionine</name>
        <dbReference type="ChEBI" id="CHEBI:59789"/>
    </ligand>
</feature>
<dbReference type="SUPFAM" id="SSF81799">
    <property type="entry name" value="Putative methyltransferase TM0872, insert domain"/>
    <property type="match status" value="1"/>
</dbReference>
<dbReference type="NCBIfam" id="TIGR00006">
    <property type="entry name" value="16S rRNA (cytosine(1402)-N(4))-methyltransferase RsmH"/>
    <property type="match status" value="1"/>
</dbReference>
<evidence type="ECO:0000256" key="3">
    <source>
        <dbReference type="ARBA" id="ARBA00022603"/>
    </source>
</evidence>
<dbReference type="EMBL" id="MFFF01000019">
    <property type="protein sequence ID" value="OGE99424.1"/>
    <property type="molecule type" value="Genomic_DNA"/>
</dbReference>
<dbReference type="Proteomes" id="UP000177235">
    <property type="component" value="Unassembled WGS sequence"/>
</dbReference>
<protein>
    <recommendedName>
        <fullName evidence="6">Ribosomal RNA small subunit methyltransferase H</fullName>
        <ecNumber evidence="6">2.1.1.199</ecNumber>
    </recommendedName>
    <alternativeName>
        <fullName evidence="6">16S rRNA m(4)C1402 methyltransferase</fullName>
    </alternativeName>
    <alternativeName>
        <fullName evidence="6">rRNA (cytosine-N(4)-)-methyltransferase RsmH</fullName>
    </alternativeName>
</protein>
<feature type="binding site" evidence="6">
    <location>
        <position position="93"/>
    </location>
    <ligand>
        <name>S-adenosyl-L-methionine</name>
        <dbReference type="ChEBI" id="CHEBI:59789"/>
    </ligand>
</feature>
<keyword evidence="4 6" id="KW-0808">Transferase</keyword>
<dbReference type="PANTHER" id="PTHR11265">
    <property type="entry name" value="S-ADENOSYL-METHYLTRANSFERASE MRAW"/>
    <property type="match status" value="1"/>
</dbReference>
<dbReference type="SUPFAM" id="SSF53335">
    <property type="entry name" value="S-adenosyl-L-methionine-dependent methyltransferases"/>
    <property type="match status" value="1"/>
</dbReference>
<evidence type="ECO:0000256" key="4">
    <source>
        <dbReference type="ARBA" id="ARBA00022679"/>
    </source>
</evidence>